<evidence type="ECO:0000313" key="3">
    <source>
        <dbReference type="Proteomes" id="UP000677537"/>
    </source>
</evidence>
<gene>
    <name evidence="2" type="ORF">J5Y10_26055</name>
</gene>
<protein>
    <submittedName>
        <fullName evidence="2">Uncharacterized protein</fullName>
    </submittedName>
</protein>
<comment type="caution">
    <text evidence="2">The sequence shown here is derived from an EMBL/GenBank/DDBJ whole genome shotgun (WGS) entry which is preliminary data.</text>
</comment>
<sequence length="242" mass="26007">MTLLARADRLVARIAAFETTKALATEAEGLRTRAEQLRAAARELRRVRAQQAALRANGLEPERDGTSSPPLVARARELLGAFGADRKAILTVHPPLDHSFLRPIKSVCEKVDLACANAWQTSAGAILGPLPDDLLNVLERIADLAPEVRRIRALQHEGQGIVTGNPGSSAEAVAAELARLRTISTEKSEKWAQLSGGGIPAEVVSFLRRAAVREARLSEVTPGVVEWLTVRGLLNAFRVSPG</sequence>
<reference evidence="2" key="1">
    <citation type="submission" date="2021-03" db="EMBL/GenBank/DDBJ databases">
        <authorList>
            <person name="So Y."/>
        </authorList>
    </citation>
    <scope>NUCLEOTIDE SEQUENCE</scope>
    <source>
        <strain evidence="2">SG15</strain>
    </source>
</reference>
<keyword evidence="1" id="KW-0175">Coiled coil</keyword>
<dbReference type="RefSeq" id="WP_209377069.1">
    <property type="nucleotide sequence ID" value="NZ_JAGIZA010000032.1"/>
</dbReference>
<dbReference type="Proteomes" id="UP000677537">
    <property type="component" value="Unassembled WGS sequence"/>
</dbReference>
<dbReference type="EMBL" id="JAGIZA010000032">
    <property type="protein sequence ID" value="MBP0496275.1"/>
    <property type="molecule type" value="Genomic_DNA"/>
</dbReference>
<accession>A0A940N3U8</accession>
<feature type="coiled-coil region" evidence="1">
    <location>
        <begin position="27"/>
        <end position="57"/>
    </location>
</feature>
<evidence type="ECO:0000256" key="1">
    <source>
        <dbReference type="SAM" id="Coils"/>
    </source>
</evidence>
<organism evidence="2 3">
    <name type="scientific">Roseomonas indoligenes</name>
    <dbReference type="NCBI Taxonomy" id="2820811"/>
    <lineage>
        <taxon>Bacteria</taxon>
        <taxon>Pseudomonadati</taxon>
        <taxon>Pseudomonadota</taxon>
        <taxon>Alphaproteobacteria</taxon>
        <taxon>Acetobacterales</taxon>
        <taxon>Roseomonadaceae</taxon>
        <taxon>Roseomonas</taxon>
    </lineage>
</organism>
<evidence type="ECO:0000313" key="2">
    <source>
        <dbReference type="EMBL" id="MBP0496275.1"/>
    </source>
</evidence>
<proteinExistence type="predicted"/>
<dbReference type="AlphaFoldDB" id="A0A940N3U8"/>
<keyword evidence="3" id="KW-1185">Reference proteome</keyword>
<name>A0A940N3U8_9PROT</name>